<feature type="domain" description="PelB C-terminal" evidence="3">
    <location>
        <begin position="992"/>
        <end position="1304"/>
    </location>
</feature>
<evidence type="ECO:0000256" key="2">
    <source>
        <dbReference type="SAM" id="Phobius"/>
    </source>
</evidence>
<feature type="transmembrane region" description="Helical" evidence="2">
    <location>
        <begin position="21"/>
        <end position="39"/>
    </location>
</feature>
<keyword evidence="2" id="KW-0812">Transmembrane</keyword>
<sequence>MLQRKSSYSARPAERPILAPAWLITLLASLVGGGLWMLYPRQDLERRLAQTSESALSVAYLHNLLRSDPENPQLRLLLAQRQLAHGELNEARKTLEPALQSPRPEVHRDALWALWELSYIEYQRTPDTEPQLRQQRMNALRAQLHALANEQWPLERQMAIMRLATQFGERQLSARISRDMAMDPDHPVEAEPRYERAAREALGVGDYAGSADLYLLARRATQDPQRSRAYFLAAVRALQSGNQPREALELAQREIGDLEGDRDILIFMTELARAAGRPDVADRYVRQLLRLALARQWDTETALQADDIAAAGVAQAGTLQPVAQRRFDDGASWLGGSTLTLRTAASAPQTAPARPRQPQAPALPFDDRIYTLGYEVFLENGKQEDAWAVAQAAVRQQPNSLLWRERLARVSDWTQRPDVALENWLYVAQKTQRDDAWQAVLRLAPGQFDDEALVQGLRYQLRKEPGNRQLLEELVDAYERIGDPQPALELLSAQAHDADTLELFANLAERAGKPAMGLEAWRKLLAMPGENTAERAMRAAVLALLQGHADEGLRWLESSAPPTQADEDAADYWRLTGQLAEGRQKQALAIKAYRALLAQPDADLGDHDALIRLLLLDQPLDAAQIAVHAWERFDQPRHVLQALTIYQNRNQWDRFAALLARIDGSPKAQRRSLSRLRQEPEFLRLVGSYHQQAGRMQEARSHFEAGLRISPESADMRQALIWLFIDGNDAVSLRTLLTLHEPRWSRDASMHDALAAAYQALSLPQTALDRYLTPRVPQHENDFLWLMNYADALDQNQQSDRAWRLRRTLMARQWESLRQGPDGQRLTPAQIRERWLTEESLDQTRRVARARLVLTQQRGDPAHEVLRELLRLDRDARQGFSNAAAETAIGWLQDASEYSAERAFLWHQYARNRSQRVNRPLWADITVALAEDDREASGRLLETFDERLPRYDRVNAARAVRDMRVAQSAAFEAQDAQYDDNPTHLQLTESLLAFSHQAKVTARNERLGGMEEQTLAENVHIAIHPRLTLQLGHESRRRVSTAQRVLIDPPQEKAFTAQWLWTHRHGESVLRVARRQSLASYTPWQIEHEQRLDHGLSVRVSLGGDLQSDESLPLRLAGMKDRASITVRLQATRRDVLALTLASERFHLQTGGLVGSSRRAWLDYLHAWRIETPSVEFGAFGSYHQFRRTDPASLGPIDQAYRRLLPPESGPTDPGYFLPESFGYYGLQASTNVRYETEYSRALQPFAAVSRTWHTQLGPGYGLRLGLAGSVLGPDHLSIRWAIGKSGLQSLGSTRDLQVTYRLHF</sequence>
<dbReference type="Pfam" id="PF14559">
    <property type="entry name" value="TPR_19"/>
    <property type="match status" value="1"/>
</dbReference>
<evidence type="ECO:0000313" key="4">
    <source>
        <dbReference type="EMBL" id="GAA4420085.1"/>
    </source>
</evidence>
<dbReference type="Pfam" id="PF24604">
    <property type="entry name" value="B-barrel_PelB_C"/>
    <property type="match status" value="1"/>
</dbReference>
<name>A0ABP8L0P4_9BURK</name>
<dbReference type="SUPFAM" id="SSF48452">
    <property type="entry name" value="TPR-like"/>
    <property type="match status" value="1"/>
</dbReference>
<evidence type="ECO:0000313" key="5">
    <source>
        <dbReference type="Proteomes" id="UP001501788"/>
    </source>
</evidence>
<dbReference type="Gene3D" id="1.25.40.10">
    <property type="entry name" value="Tetratricopeptide repeat domain"/>
    <property type="match status" value="2"/>
</dbReference>
<comment type="caution">
    <text evidence="4">The sequence shown here is derived from an EMBL/GenBank/DDBJ whole genome shotgun (WGS) entry which is preliminary data.</text>
</comment>
<feature type="repeat" description="TPR" evidence="1">
    <location>
        <begin position="680"/>
        <end position="713"/>
    </location>
</feature>
<dbReference type="PROSITE" id="PS50005">
    <property type="entry name" value="TPR"/>
    <property type="match status" value="1"/>
</dbReference>
<dbReference type="InterPro" id="IPR057306">
    <property type="entry name" value="B-barrel_PelB_C"/>
</dbReference>
<accession>A0ABP8L0P4</accession>
<keyword evidence="2" id="KW-0472">Membrane</keyword>
<keyword evidence="5" id="KW-1185">Reference proteome</keyword>
<gene>
    <name evidence="4" type="ORF">GCM10023090_07170</name>
</gene>
<dbReference type="RefSeq" id="WP_345061238.1">
    <property type="nucleotide sequence ID" value="NZ_BAABEX010000007.1"/>
</dbReference>
<reference evidence="5" key="1">
    <citation type="journal article" date="2019" name="Int. J. Syst. Evol. Microbiol.">
        <title>The Global Catalogue of Microorganisms (GCM) 10K type strain sequencing project: providing services to taxonomists for standard genome sequencing and annotation.</title>
        <authorList>
            <consortium name="The Broad Institute Genomics Platform"/>
            <consortium name="The Broad Institute Genome Sequencing Center for Infectious Disease"/>
            <person name="Wu L."/>
            <person name="Ma J."/>
        </authorList>
    </citation>
    <scope>NUCLEOTIDE SEQUENCE [LARGE SCALE GENOMIC DNA]</scope>
    <source>
        <strain evidence="5">JCM 31890</strain>
    </source>
</reference>
<dbReference type="Proteomes" id="UP001501788">
    <property type="component" value="Unassembled WGS sequence"/>
</dbReference>
<evidence type="ECO:0000256" key="1">
    <source>
        <dbReference type="PROSITE-ProRule" id="PRU00339"/>
    </source>
</evidence>
<organism evidence="4 5">
    <name type="scientific">Acidovorax lacteus</name>
    <dbReference type="NCBI Taxonomy" id="1924988"/>
    <lineage>
        <taxon>Bacteria</taxon>
        <taxon>Pseudomonadati</taxon>
        <taxon>Pseudomonadota</taxon>
        <taxon>Betaproteobacteria</taxon>
        <taxon>Burkholderiales</taxon>
        <taxon>Comamonadaceae</taxon>
        <taxon>Acidovorax</taxon>
    </lineage>
</organism>
<protein>
    <recommendedName>
        <fullName evidence="3">PelB C-terminal domain-containing protein</fullName>
    </recommendedName>
</protein>
<dbReference type="EMBL" id="BAABEX010000007">
    <property type="protein sequence ID" value="GAA4420085.1"/>
    <property type="molecule type" value="Genomic_DNA"/>
</dbReference>
<keyword evidence="1" id="KW-0802">TPR repeat</keyword>
<proteinExistence type="predicted"/>
<evidence type="ECO:0000259" key="3">
    <source>
        <dbReference type="Pfam" id="PF24604"/>
    </source>
</evidence>
<dbReference type="InterPro" id="IPR011990">
    <property type="entry name" value="TPR-like_helical_dom_sf"/>
</dbReference>
<keyword evidence="2" id="KW-1133">Transmembrane helix</keyword>
<dbReference type="Pfam" id="PF13429">
    <property type="entry name" value="TPR_15"/>
    <property type="match status" value="1"/>
</dbReference>
<dbReference type="InterPro" id="IPR019734">
    <property type="entry name" value="TPR_rpt"/>
</dbReference>